<dbReference type="EMBL" id="MFSY01000028">
    <property type="protein sequence ID" value="OGI47115.1"/>
    <property type="molecule type" value="Genomic_DNA"/>
</dbReference>
<protein>
    <recommendedName>
        <fullName evidence="4">DUF4845 domain-containing protein</fullName>
    </recommendedName>
</protein>
<gene>
    <name evidence="2" type="ORF">A2637_05580</name>
</gene>
<keyword evidence="1" id="KW-1133">Transmembrane helix</keyword>
<keyword evidence="1" id="KW-0472">Membrane</keyword>
<reference evidence="2 3" key="1">
    <citation type="journal article" date="2016" name="Nat. Commun.">
        <title>Thousands of microbial genomes shed light on interconnected biogeochemical processes in an aquifer system.</title>
        <authorList>
            <person name="Anantharaman K."/>
            <person name="Brown C.T."/>
            <person name="Hug L.A."/>
            <person name="Sharon I."/>
            <person name="Castelle C.J."/>
            <person name="Probst A.J."/>
            <person name="Thomas B.C."/>
            <person name="Singh A."/>
            <person name="Wilkins M.J."/>
            <person name="Karaoz U."/>
            <person name="Brodie E.L."/>
            <person name="Williams K.H."/>
            <person name="Hubbard S.S."/>
            <person name="Banfield J.F."/>
        </authorList>
    </citation>
    <scope>NUCLEOTIDE SEQUENCE [LARGE SCALE GENOMIC DNA]</scope>
</reference>
<evidence type="ECO:0000313" key="3">
    <source>
        <dbReference type="Proteomes" id="UP000179360"/>
    </source>
</evidence>
<keyword evidence="1" id="KW-0812">Transmembrane</keyword>
<sequence>MNLKSRQQGMTMWSLAFVLGVIAFVILLIFKLLPPYVEDMKVRAALDGIARQDNAGAMTRAEIASALSKRFDIDNVDTVKPDQHLTVENKGRTKIIRISYETVIPMVANISLLLEFNHQKEVNTVE</sequence>
<evidence type="ECO:0000256" key="1">
    <source>
        <dbReference type="SAM" id="Phobius"/>
    </source>
</evidence>
<comment type="caution">
    <text evidence="2">The sequence shown here is derived from an EMBL/GenBank/DDBJ whole genome shotgun (WGS) entry which is preliminary data.</text>
</comment>
<dbReference type="Proteomes" id="UP000179360">
    <property type="component" value="Unassembled WGS sequence"/>
</dbReference>
<name>A0A1F6TPT6_9PROT</name>
<proteinExistence type="predicted"/>
<dbReference type="Pfam" id="PF16137">
    <property type="entry name" value="DUF4845"/>
    <property type="match status" value="1"/>
</dbReference>
<dbReference type="InterPro" id="IPR032314">
    <property type="entry name" value="DUF4845"/>
</dbReference>
<organism evidence="2 3">
    <name type="scientific">Candidatus Muproteobacteria bacterium RIFCSPHIGHO2_01_FULL_65_16</name>
    <dbReference type="NCBI Taxonomy" id="1817764"/>
    <lineage>
        <taxon>Bacteria</taxon>
        <taxon>Pseudomonadati</taxon>
        <taxon>Pseudomonadota</taxon>
        <taxon>Candidatus Muproteobacteria</taxon>
    </lineage>
</organism>
<evidence type="ECO:0000313" key="2">
    <source>
        <dbReference type="EMBL" id="OGI47115.1"/>
    </source>
</evidence>
<dbReference type="STRING" id="1817764.A2637_05580"/>
<evidence type="ECO:0008006" key="4">
    <source>
        <dbReference type="Google" id="ProtNLM"/>
    </source>
</evidence>
<feature type="transmembrane region" description="Helical" evidence="1">
    <location>
        <begin position="12"/>
        <end position="33"/>
    </location>
</feature>
<accession>A0A1F6TPT6</accession>
<dbReference type="AlphaFoldDB" id="A0A1F6TPT6"/>